<sequence>MPETDWRKVVMNLRNLATQPTAEQLRLARRLDLPVNEKTPRPVAAAILRRHLRGALELPTPDAATDGAIEYIEDLAEQTGSRAPSDIEDSEEADAWVEVFHARRAADSLDLLQPTPGDIVQVATKDGDRLGEVASISADGQLNFRGGYGYRARPHRVQMVARVTQPSVYKEAHYKARQHAAARITNPQMIGPGHLADLEQWQVSGDPSKAARLALIDALETAQDERPMQLVLERHPEILAYLVTGHGGAYVVPQVSFHKYVADFLVAGYTSAGIQWTLVELERPNAKLTINDGQAAKEVRKAQQQIADWRNWLTDNLDYARRSVRENGLGLAGIRPDARGLIIVGRGQMSDAPDALRQRIEREQRVVVRTYDWLVRQSGQSRGLPFGMLDRELPDAAEDEGW</sequence>
<evidence type="ECO:0000313" key="3">
    <source>
        <dbReference type="Proteomes" id="UP000233750"/>
    </source>
</evidence>
<dbReference type="AlphaFoldDB" id="A0A2N3WJG2"/>
<organism evidence="2 3">
    <name type="scientific">Amycolatopsis echigonensis</name>
    <dbReference type="NCBI Taxonomy" id="2576905"/>
    <lineage>
        <taxon>Bacteria</taxon>
        <taxon>Bacillati</taxon>
        <taxon>Actinomycetota</taxon>
        <taxon>Actinomycetes</taxon>
        <taxon>Pseudonocardiales</taxon>
        <taxon>Pseudonocardiaceae</taxon>
        <taxon>Amycolatopsis</taxon>
    </lineage>
</organism>
<dbReference type="Proteomes" id="UP000233750">
    <property type="component" value="Unassembled WGS sequence"/>
</dbReference>
<name>A0A2N3WJG2_9PSEU</name>
<evidence type="ECO:0000313" key="2">
    <source>
        <dbReference type="EMBL" id="PKV94010.1"/>
    </source>
</evidence>
<accession>A0A2N3WJG2</accession>
<proteinExistence type="predicted"/>
<dbReference type="Pfam" id="PF14082">
    <property type="entry name" value="SduA_C"/>
    <property type="match status" value="1"/>
</dbReference>
<comment type="caution">
    <text evidence="2">The sequence shown here is derived from an EMBL/GenBank/DDBJ whole genome shotgun (WGS) entry which is preliminary data.</text>
</comment>
<gene>
    <name evidence="2" type="ORF">ATK30_4876</name>
</gene>
<keyword evidence="3" id="KW-1185">Reference proteome</keyword>
<evidence type="ECO:0000259" key="1">
    <source>
        <dbReference type="Pfam" id="PF14082"/>
    </source>
</evidence>
<dbReference type="InterPro" id="IPR025359">
    <property type="entry name" value="SduA_C"/>
</dbReference>
<protein>
    <submittedName>
        <fullName evidence="2">Uncharacterized protein DUF4263</fullName>
    </submittedName>
</protein>
<feature type="domain" description="Shedu protein SduA C-terminal" evidence="1">
    <location>
        <begin position="223"/>
        <end position="374"/>
    </location>
</feature>
<dbReference type="OrthoDB" id="9092962at2"/>
<dbReference type="RefSeq" id="WP_101437544.1">
    <property type="nucleotide sequence ID" value="NZ_PJMY01000003.1"/>
</dbReference>
<reference evidence="2 3" key="1">
    <citation type="submission" date="2017-12" db="EMBL/GenBank/DDBJ databases">
        <title>Sequencing the genomes of 1000 Actinobacteria strains.</title>
        <authorList>
            <person name="Klenk H.-P."/>
        </authorList>
    </citation>
    <scope>NUCLEOTIDE SEQUENCE [LARGE SCALE GENOMIC DNA]</scope>
    <source>
        <strain evidence="2 3">DSM 45165</strain>
    </source>
</reference>
<dbReference type="EMBL" id="PJMY01000003">
    <property type="protein sequence ID" value="PKV94010.1"/>
    <property type="molecule type" value="Genomic_DNA"/>
</dbReference>